<sequence length="77" mass="8740">MSSFFSTRRDRMIQSKVWTDTKSPLCPQPGVRRGVFSSELDHAWVTLTQYFVRCAGQASGWETWWSLTASVHTAAPC</sequence>
<proteinExistence type="predicted"/>
<gene>
    <name evidence="1" type="ORF">RRG08_039182</name>
</gene>
<organism evidence="1 2">
    <name type="scientific">Elysia crispata</name>
    <name type="common">lettuce slug</name>
    <dbReference type="NCBI Taxonomy" id="231223"/>
    <lineage>
        <taxon>Eukaryota</taxon>
        <taxon>Metazoa</taxon>
        <taxon>Spiralia</taxon>
        <taxon>Lophotrochozoa</taxon>
        <taxon>Mollusca</taxon>
        <taxon>Gastropoda</taxon>
        <taxon>Heterobranchia</taxon>
        <taxon>Euthyneura</taxon>
        <taxon>Panpulmonata</taxon>
        <taxon>Sacoglossa</taxon>
        <taxon>Placobranchoidea</taxon>
        <taxon>Plakobranchidae</taxon>
        <taxon>Elysia</taxon>
    </lineage>
</organism>
<evidence type="ECO:0000313" key="1">
    <source>
        <dbReference type="EMBL" id="KAK3767366.1"/>
    </source>
</evidence>
<reference evidence="1" key="1">
    <citation type="journal article" date="2023" name="G3 (Bethesda)">
        <title>A reference genome for the long-term kleptoplast-retaining sea slug Elysia crispata morphotype clarki.</title>
        <authorList>
            <person name="Eastman K.E."/>
            <person name="Pendleton A.L."/>
            <person name="Shaikh M.A."/>
            <person name="Suttiyut T."/>
            <person name="Ogas R."/>
            <person name="Tomko P."/>
            <person name="Gavelis G."/>
            <person name="Widhalm J.R."/>
            <person name="Wisecaver J.H."/>
        </authorList>
    </citation>
    <scope>NUCLEOTIDE SEQUENCE</scope>
    <source>
        <strain evidence="1">ECLA1</strain>
    </source>
</reference>
<comment type="caution">
    <text evidence="1">The sequence shown here is derived from an EMBL/GenBank/DDBJ whole genome shotgun (WGS) entry which is preliminary data.</text>
</comment>
<dbReference type="Proteomes" id="UP001283361">
    <property type="component" value="Unassembled WGS sequence"/>
</dbReference>
<name>A0AAE0ZEM7_9GAST</name>
<keyword evidence="2" id="KW-1185">Reference proteome</keyword>
<evidence type="ECO:0000313" key="2">
    <source>
        <dbReference type="Proteomes" id="UP001283361"/>
    </source>
</evidence>
<dbReference type="EMBL" id="JAWDGP010004155">
    <property type="protein sequence ID" value="KAK3767366.1"/>
    <property type="molecule type" value="Genomic_DNA"/>
</dbReference>
<accession>A0AAE0ZEM7</accession>
<dbReference type="AlphaFoldDB" id="A0AAE0ZEM7"/>
<protein>
    <submittedName>
        <fullName evidence="1">Uncharacterized protein</fullName>
    </submittedName>
</protein>